<reference evidence="2" key="1">
    <citation type="journal article" date="2013" name="Nat. Genet.">
        <title>The draft genomes of soft-shell turtle and green sea turtle yield insights into the development and evolution of the turtle-specific body plan.</title>
        <authorList>
            <person name="Wang Z."/>
            <person name="Pascual-Anaya J."/>
            <person name="Zadissa A."/>
            <person name="Li W."/>
            <person name="Niimura Y."/>
            <person name="Huang Z."/>
            <person name="Li C."/>
            <person name="White S."/>
            <person name="Xiong Z."/>
            <person name="Fang D."/>
            <person name="Wang B."/>
            <person name="Ming Y."/>
            <person name="Chen Y."/>
            <person name="Zheng Y."/>
            <person name="Kuraku S."/>
            <person name="Pignatelli M."/>
            <person name="Herrero J."/>
            <person name="Beal K."/>
            <person name="Nozawa M."/>
            <person name="Li Q."/>
            <person name="Wang J."/>
            <person name="Zhang H."/>
            <person name="Yu L."/>
            <person name="Shigenobu S."/>
            <person name="Wang J."/>
            <person name="Liu J."/>
            <person name="Flicek P."/>
            <person name="Searle S."/>
            <person name="Wang J."/>
            <person name="Kuratani S."/>
            <person name="Yin Y."/>
            <person name="Aken B."/>
            <person name="Zhang G."/>
            <person name="Irie N."/>
        </authorList>
    </citation>
    <scope>NUCLEOTIDE SEQUENCE [LARGE SCALE GENOMIC DNA]</scope>
</reference>
<evidence type="ECO:0000313" key="2">
    <source>
        <dbReference type="Proteomes" id="UP000031443"/>
    </source>
</evidence>
<organism evidence="1 2">
    <name type="scientific">Chelonia mydas</name>
    <name type="common">Green sea-turtle</name>
    <name type="synonym">Chelonia agassizi</name>
    <dbReference type="NCBI Taxonomy" id="8469"/>
    <lineage>
        <taxon>Eukaryota</taxon>
        <taxon>Metazoa</taxon>
        <taxon>Chordata</taxon>
        <taxon>Craniata</taxon>
        <taxon>Vertebrata</taxon>
        <taxon>Euteleostomi</taxon>
        <taxon>Archelosauria</taxon>
        <taxon>Testudinata</taxon>
        <taxon>Testudines</taxon>
        <taxon>Cryptodira</taxon>
        <taxon>Durocryptodira</taxon>
        <taxon>Americhelydia</taxon>
        <taxon>Chelonioidea</taxon>
        <taxon>Cheloniidae</taxon>
        <taxon>Chelonia</taxon>
    </lineage>
</organism>
<proteinExistence type="predicted"/>
<sequence>MAGGAERLVQRIGAKPYGAVGQSASDHLVPQAIPYEYSKCAIQGTHDMDPMLFRDWMGTEAGFWSEYMWL</sequence>
<gene>
    <name evidence="1" type="ORF">UY3_07227</name>
</gene>
<name>M7BEK1_CHEMY</name>
<evidence type="ECO:0000313" key="1">
    <source>
        <dbReference type="EMBL" id="EMP35609.1"/>
    </source>
</evidence>
<dbReference type="Proteomes" id="UP000031443">
    <property type="component" value="Unassembled WGS sequence"/>
</dbReference>
<protein>
    <submittedName>
        <fullName evidence="1">Uncharacterized protein</fullName>
    </submittedName>
</protein>
<accession>M7BEK1</accession>
<keyword evidence="2" id="KW-1185">Reference proteome</keyword>
<dbReference type="AlphaFoldDB" id="M7BEK1"/>
<dbReference type="EMBL" id="KB528245">
    <property type="protein sequence ID" value="EMP35609.1"/>
    <property type="molecule type" value="Genomic_DNA"/>
</dbReference>